<feature type="region of interest" description="Disordered" evidence="1">
    <location>
        <begin position="1"/>
        <end position="35"/>
    </location>
</feature>
<organism evidence="2 3">
    <name type="scientific">Nyssa sinensis</name>
    <dbReference type="NCBI Taxonomy" id="561372"/>
    <lineage>
        <taxon>Eukaryota</taxon>
        <taxon>Viridiplantae</taxon>
        <taxon>Streptophyta</taxon>
        <taxon>Embryophyta</taxon>
        <taxon>Tracheophyta</taxon>
        <taxon>Spermatophyta</taxon>
        <taxon>Magnoliopsida</taxon>
        <taxon>eudicotyledons</taxon>
        <taxon>Gunneridae</taxon>
        <taxon>Pentapetalae</taxon>
        <taxon>asterids</taxon>
        <taxon>Cornales</taxon>
        <taxon>Nyssaceae</taxon>
        <taxon>Nyssa</taxon>
    </lineage>
</organism>
<feature type="compositionally biased region" description="Polar residues" evidence="1">
    <location>
        <begin position="1"/>
        <end position="17"/>
    </location>
</feature>
<reference evidence="2 3" key="1">
    <citation type="submission" date="2019-09" db="EMBL/GenBank/DDBJ databases">
        <title>A chromosome-level genome assembly of the Chinese tupelo Nyssa sinensis.</title>
        <authorList>
            <person name="Yang X."/>
            <person name="Kang M."/>
            <person name="Yang Y."/>
            <person name="Xiong H."/>
            <person name="Wang M."/>
            <person name="Zhang Z."/>
            <person name="Wang Z."/>
            <person name="Wu H."/>
            <person name="Ma T."/>
            <person name="Liu J."/>
            <person name="Xi Z."/>
        </authorList>
    </citation>
    <scope>NUCLEOTIDE SEQUENCE [LARGE SCALE GENOMIC DNA]</scope>
    <source>
        <strain evidence="2">J267</strain>
        <tissue evidence="2">Leaf</tissue>
    </source>
</reference>
<evidence type="ECO:0000313" key="2">
    <source>
        <dbReference type="EMBL" id="KAA8531446.1"/>
    </source>
</evidence>
<sequence>MANGSSITTEVDQSWQPKNGPISHPTINSNLGSNHHDLAMGPQLAIIRAMKQPCHVASGSYHQDDVLPTLPQIMAIVNSNKEESKPKAFKDFVGVVHPIDDADRGGHHSEALQFSSSILQLKKNSKGVSLSMGVNGSCLLNVAMGMPNIETHLLFRPPIQIVIFLNHGLSMFKNNYHEQRSSRSKNGKE</sequence>
<keyword evidence="3" id="KW-1185">Reference proteome</keyword>
<name>A0A5J5AP01_9ASTE</name>
<dbReference type="Proteomes" id="UP000325577">
    <property type="component" value="Linkage Group LG2"/>
</dbReference>
<accession>A0A5J5AP01</accession>
<protein>
    <submittedName>
        <fullName evidence="2">Uncharacterized protein</fullName>
    </submittedName>
</protein>
<proteinExistence type="predicted"/>
<gene>
    <name evidence="2" type="ORF">F0562_006201</name>
</gene>
<dbReference type="EMBL" id="CM018043">
    <property type="protein sequence ID" value="KAA8531446.1"/>
    <property type="molecule type" value="Genomic_DNA"/>
</dbReference>
<evidence type="ECO:0000313" key="3">
    <source>
        <dbReference type="Proteomes" id="UP000325577"/>
    </source>
</evidence>
<evidence type="ECO:0000256" key="1">
    <source>
        <dbReference type="SAM" id="MobiDB-lite"/>
    </source>
</evidence>
<dbReference type="AlphaFoldDB" id="A0A5J5AP01"/>